<proteinExistence type="predicted"/>
<dbReference type="OMA" id="VECKHCR"/>
<gene>
    <name evidence="2" type="ORF">SDRG_13497</name>
</gene>
<protein>
    <recommendedName>
        <fullName evidence="4">BED-type domain-containing protein</fullName>
    </recommendedName>
</protein>
<feature type="compositionally biased region" description="Basic and acidic residues" evidence="1">
    <location>
        <begin position="103"/>
        <end position="143"/>
    </location>
</feature>
<dbReference type="VEuPathDB" id="FungiDB:SDRG_13497"/>
<dbReference type="AlphaFoldDB" id="T0Q2M6"/>
<reference evidence="2 3" key="1">
    <citation type="submission" date="2012-04" db="EMBL/GenBank/DDBJ databases">
        <title>The Genome Sequence of Saprolegnia declina VS20.</title>
        <authorList>
            <consortium name="The Broad Institute Genome Sequencing Platform"/>
            <person name="Russ C."/>
            <person name="Nusbaum C."/>
            <person name="Tyler B."/>
            <person name="van West P."/>
            <person name="Dieguez-Uribeondo J."/>
            <person name="de Bruijn I."/>
            <person name="Tripathy S."/>
            <person name="Jiang R."/>
            <person name="Young S.K."/>
            <person name="Zeng Q."/>
            <person name="Gargeya S."/>
            <person name="Fitzgerald M."/>
            <person name="Haas B."/>
            <person name="Abouelleil A."/>
            <person name="Alvarado L."/>
            <person name="Arachchi H.M."/>
            <person name="Berlin A."/>
            <person name="Chapman S.B."/>
            <person name="Goldberg J."/>
            <person name="Griggs A."/>
            <person name="Gujja S."/>
            <person name="Hansen M."/>
            <person name="Howarth C."/>
            <person name="Imamovic A."/>
            <person name="Larimer J."/>
            <person name="McCowen C."/>
            <person name="Montmayeur A."/>
            <person name="Murphy C."/>
            <person name="Neiman D."/>
            <person name="Pearson M."/>
            <person name="Priest M."/>
            <person name="Roberts A."/>
            <person name="Saif S."/>
            <person name="Shea T."/>
            <person name="Sisk P."/>
            <person name="Sykes S."/>
            <person name="Wortman J."/>
            <person name="Nusbaum C."/>
            <person name="Birren B."/>
        </authorList>
    </citation>
    <scope>NUCLEOTIDE SEQUENCE [LARGE SCALE GENOMIC DNA]</scope>
    <source>
        <strain evidence="2 3">VS20</strain>
    </source>
</reference>
<evidence type="ECO:0008006" key="4">
    <source>
        <dbReference type="Google" id="ProtNLM"/>
    </source>
</evidence>
<dbReference type="Proteomes" id="UP000030762">
    <property type="component" value="Unassembled WGS sequence"/>
</dbReference>
<name>T0Q2M6_SAPDV</name>
<dbReference type="GeneID" id="19954224"/>
<dbReference type="InterPro" id="IPR053031">
    <property type="entry name" value="Cuticle_assoc_protein"/>
</dbReference>
<dbReference type="EMBL" id="JH767191">
    <property type="protein sequence ID" value="EQC28816.1"/>
    <property type="molecule type" value="Genomic_DNA"/>
</dbReference>
<dbReference type="GO" id="GO:0006357">
    <property type="term" value="P:regulation of transcription by RNA polymerase II"/>
    <property type="evidence" value="ECO:0007669"/>
    <property type="project" value="TreeGrafter"/>
</dbReference>
<dbReference type="GO" id="GO:0005634">
    <property type="term" value="C:nucleus"/>
    <property type="evidence" value="ECO:0007669"/>
    <property type="project" value="TreeGrafter"/>
</dbReference>
<evidence type="ECO:0000313" key="2">
    <source>
        <dbReference type="EMBL" id="EQC28816.1"/>
    </source>
</evidence>
<dbReference type="PANTHER" id="PTHR34396:SF25">
    <property type="entry name" value="BOUNDARY ELEMENT ASSOCIATED FACTOR"/>
    <property type="match status" value="1"/>
</dbReference>
<evidence type="ECO:0000313" key="3">
    <source>
        <dbReference type="Proteomes" id="UP000030762"/>
    </source>
</evidence>
<feature type="region of interest" description="Disordered" evidence="1">
    <location>
        <begin position="1"/>
        <end position="23"/>
    </location>
</feature>
<dbReference type="InParanoid" id="T0Q2M6"/>
<feature type="region of interest" description="Disordered" evidence="1">
    <location>
        <begin position="103"/>
        <end position="147"/>
    </location>
</feature>
<dbReference type="PANTHER" id="PTHR34396">
    <property type="entry name" value="OS03G0264950 PROTEIN-RELATED"/>
    <property type="match status" value="1"/>
</dbReference>
<dbReference type="OrthoDB" id="71102at2759"/>
<evidence type="ECO:0000256" key="1">
    <source>
        <dbReference type="SAM" id="MobiDB-lite"/>
    </source>
</evidence>
<dbReference type="GO" id="GO:1990837">
    <property type="term" value="F:sequence-specific double-stranded DNA binding"/>
    <property type="evidence" value="ECO:0007669"/>
    <property type="project" value="TreeGrafter"/>
</dbReference>
<dbReference type="RefSeq" id="XP_008617811.1">
    <property type="nucleotide sequence ID" value="XM_008619589.1"/>
</dbReference>
<sequence length="767" mass="86095">MSSSALAPTPSSPPPPSSRHGNHRTAHIWEHFVKRHDLGKYHNNWRVECKHCRAGHEAGTGAPPEVLISTKPKMIAHLKACAFAPRAELAYLDLIEAEPRVVRKDKPTKENDVRNDVSSSETRKDAVDPEAHLSKKARGDKIKIARPHVKRTHTYQNPATAHVWEHFLKRHDLEKYYNNWRVECKHCRAAYDHRGDDNSVPEPKIIISAMLKMKAHLKKCAYIPPGVVLAMDLQPSPPKSTAGLAAIRALVPRRNDKCIVAVRSDVEQEPFWIACLVDEVDTAVMASDRVVNVTWLSKTSRGFYIYANDDTVPLGAILCEVSLDEIHPDEFAIPRIFLDKIRDALARNTTIPFVYKRKREAPSSGHPLPSLKRQKVEPQTSFLTLPTRSVDVNAGNHRRTANYHIWEHFTKRTDMDKYHSYWYVECNHCRYAYAHRGSTGYPATTPEPTPFRSTVAYMQTHLDKCVYARAAMASAAPWQSNNNTTTTNSTTNAPWQGAPMPASMHPPASSVRSVAPPGGHYPMYHPGPPSMVFATPHGPPTAILPGLRLVDEDAQSVTSSAAFEAELTSREDALESPEFASPIWRHFVKRSDVPKFYYFWKVECKHCRYAYDVQRATRNEPVLIDSDPVLMRYHIEHCRWITAPGEIVDRVLSASSSAAPKMAGDDVHVVFPAMTVVAVRSDQSKREFWLAQLGFDVTAGMLRSPDPATVDVTWLDKSHSSGMYSFGADEPIPVTSILCDLELEEVAPGAFLVPPLHVDRIQHYLLV</sequence>
<keyword evidence="3" id="KW-1185">Reference proteome</keyword>
<accession>T0Q2M6</accession>
<organism evidence="2 3">
    <name type="scientific">Saprolegnia diclina (strain VS20)</name>
    <dbReference type="NCBI Taxonomy" id="1156394"/>
    <lineage>
        <taxon>Eukaryota</taxon>
        <taxon>Sar</taxon>
        <taxon>Stramenopiles</taxon>
        <taxon>Oomycota</taxon>
        <taxon>Saprolegniomycetes</taxon>
        <taxon>Saprolegniales</taxon>
        <taxon>Saprolegniaceae</taxon>
        <taxon>Saprolegnia</taxon>
    </lineage>
</organism>